<evidence type="ECO:0000259" key="4">
    <source>
        <dbReference type="PROSITE" id="PS51393"/>
    </source>
</evidence>
<dbReference type="AlphaFoldDB" id="A0A2U1LIV6"/>
<evidence type="ECO:0000256" key="3">
    <source>
        <dbReference type="ARBA" id="ARBA00023002"/>
    </source>
</evidence>
<keyword evidence="3" id="KW-0560">Oxidoreductase</keyword>
<dbReference type="InterPro" id="IPR000907">
    <property type="entry name" value="LipOase"/>
</dbReference>
<keyword evidence="1" id="KW-0479">Metal-binding</keyword>
<dbReference type="InterPro" id="IPR036226">
    <property type="entry name" value="LipOase_C_sf"/>
</dbReference>
<gene>
    <name evidence="5" type="ORF">CTI12_AA483840</name>
</gene>
<name>A0A2U1LIV6_ARTAN</name>
<keyword evidence="6" id="KW-1185">Reference proteome</keyword>
<dbReference type="Proteomes" id="UP000245207">
    <property type="component" value="Unassembled WGS sequence"/>
</dbReference>
<proteinExistence type="predicted"/>
<sequence length="140" mass="16323">MKKLMHAAINFGQYHYGGYVPKRPPRMKKLIPQPNDLDYASFITNPQEFFLQSFPSLFESTQYMVIIDIISAHSRDEEYLGDIKGVDTNWPGETKIIEAFYRFSMKIKQIEKRNADTATYNNFGTWCYGKRGAKQHNNVI</sequence>
<keyword evidence="2" id="KW-0223">Dioxygenase</keyword>
<dbReference type="OrthoDB" id="1292605at2759"/>
<protein>
    <submittedName>
        <fullName evidence="5">Lipase/lipooxygenase, PLAT/LH2</fullName>
    </submittedName>
</protein>
<accession>A0A2U1LIV6</accession>
<dbReference type="Gene3D" id="1.20.245.10">
    <property type="entry name" value="Lipoxygenase-1, Domain 5"/>
    <property type="match status" value="1"/>
</dbReference>
<dbReference type="GO" id="GO:0034440">
    <property type="term" value="P:lipid oxidation"/>
    <property type="evidence" value="ECO:0007669"/>
    <property type="project" value="InterPro"/>
</dbReference>
<dbReference type="PROSITE" id="PS51393">
    <property type="entry name" value="LIPOXYGENASE_3"/>
    <property type="match status" value="1"/>
</dbReference>
<dbReference type="GO" id="GO:0016702">
    <property type="term" value="F:oxidoreductase activity, acting on single donors with incorporation of molecular oxygen, incorporation of two atoms of oxygen"/>
    <property type="evidence" value="ECO:0007669"/>
    <property type="project" value="InterPro"/>
</dbReference>
<comment type="caution">
    <text evidence="5">The sequence shown here is derived from an EMBL/GenBank/DDBJ whole genome shotgun (WGS) entry which is preliminary data.</text>
</comment>
<dbReference type="EMBL" id="PKPP01009158">
    <property type="protein sequence ID" value="PWA48925.1"/>
    <property type="molecule type" value="Genomic_DNA"/>
</dbReference>
<dbReference type="Pfam" id="PF00305">
    <property type="entry name" value="Lipoxygenase"/>
    <property type="match status" value="1"/>
</dbReference>
<evidence type="ECO:0000313" key="6">
    <source>
        <dbReference type="Proteomes" id="UP000245207"/>
    </source>
</evidence>
<evidence type="ECO:0000313" key="5">
    <source>
        <dbReference type="EMBL" id="PWA48925.1"/>
    </source>
</evidence>
<dbReference type="PANTHER" id="PTHR11771">
    <property type="entry name" value="LIPOXYGENASE"/>
    <property type="match status" value="1"/>
</dbReference>
<evidence type="ECO:0000256" key="1">
    <source>
        <dbReference type="ARBA" id="ARBA00022723"/>
    </source>
</evidence>
<dbReference type="STRING" id="35608.A0A2U1LIV6"/>
<organism evidence="5 6">
    <name type="scientific">Artemisia annua</name>
    <name type="common">Sweet wormwood</name>
    <dbReference type="NCBI Taxonomy" id="35608"/>
    <lineage>
        <taxon>Eukaryota</taxon>
        <taxon>Viridiplantae</taxon>
        <taxon>Streptophyta</taxon>
        <taxon>Embryophyta</taxon>
        <taxon>Tracheophyta</taxon>
        <taxon>Spermatophyta</taxon>
        <taxon>Magnoliopsida</taxon>
        <taxon>eudicotyledons</taxon>
        <taxon>Gunneridae</taxon>
        <taxon>Pentapetalae</taxon>
        <taxon>asterids</taxon>
        <taxon>campanulids</taxon>
        <taxon>Asterales</taxon>
        <taxon>Asteraceae</taxon>
        <taxon>Asteroideae</taxon>
        <taxon>Anthemideae</taxon>
        <taxon>Artemisiinae</taxon>
        <taxon>Artemisia</taxon>
    </lineage>
</organism>
<dbReference type="GO" id="GO:0046872">
    <property type="term" value="F:metal ion binding"/>
    <property type="evidence" value="ECO:0007669"/>
    <property type="project" value="UniProtKB-KW"/>
</dbReference>
<dbReference type="SUPFAM" id="SSF48484">
    <property type="entry name" value="Lipoxigenase"/>
    <property type="match status" value="1"/>
</dbReference>
<evidence type="ECO:0000256" key="2">
    <source>
        <dbReference type="ARBA" id="ARBA00022964"/>
    </source>
</evidence>
<dbReference type="InterPro" id="IPR013819">
    <property type="entry name" value="LipOase_C"/>
</dbReference>
<reference evidence="5 6" key="1">
    <citation type="journal article" date="2018" name="Mol. Plant">
        <title>The genome of Artemisia annua provides insight into the evolution of Asteraceae family and artemisinin biosynthesis.</title>
        <authorList>
            <person name="Shen Q."/>
            <person name="Zhang L."/>
            <person name="Liao Z."/>
            <person name="Wang S."/>
            <person name="Yan T."/>
            <person name="Shi P."/>
            <person name="Liu M."/>
            <person name="Fu X."/>
            <person name="Pan Q."/>
            <person name="Wang Y."/>
            <person name="Lv Z."/>
            <person name="Lu X."/>
            <person name="Zhang F."/>
            <person name="Jiang W."/>
            <person name="Ma Y."/>
            <person name="Chen M."/>
            <person name="Hao X."/>
            <person name="Li L."/>
            <person name="Tang Y."/>
            <person name="Lv G."/>
            <person name="Zhou Y."/>
            <person name="Sun X."/>
            <person name="Brodelius P.E."/>
            <person name="Rose J.K.C."/>
            <person name="Tang K."/>
        </authorList>
    </citation>
    <scope>NUCLEOTIDE SEQUENCE [LARGE SCALE GENOMIC DNA]</scope>
    <source>
        <strain evidence="6">cv. Huhao1</strain>
        <tissue evidence="5">Leaf</tissue>
    </source>
</reference>
<feature type="domain" description="Lipoxygenase" evidence="4">
    <location>
        <begin position="1"/>
        <end position="113"/>
    </location>
</feature>